<feature type="compositionally biased region" description="Low complexity" evidence="1">
    <location>
        <begin position="175"/>
        <end position="205"/>
    </location>
</feature>
<feature type="compositionally biased region" description="Low complexity" evidence="1">
    <location>
        <begin position="132"/>
        <end position="160"/>
    </location>
</feature>
<organism evidence="3 4">
    <name type="scientific">Suillus fuscotomentosus</name>
    <dbReference type="NCBI Taxonomy" id="1912939"/>
    <lineage>
        <taxon>Eukaryota</taxon>
        <taxon>Fungi</taxon>
        <taxon>Dikarya</taxon>
        <taxon>Basidiomycota</taxon>
        <taxon>Agaricomycotina</taxon>
        <taxon>Agaricomycetes</taxon>
        <taxon>Agaricomycetidae</taxon>
        <taxon>Boletales</taxon>
        <taxon>Suillineae</taxon>
        <taxon>Suillaceae</taxon>
        <taxon>Suillus</taxon>
    </lineage>
</organism>
<evidence type="ECO:0000256" key="1">
    <source>
        <dbReference type="SAM" id="MobiDB-lite"/>
    </source>
</evidence>
<name>A0AAD4HJ74_9AGAM</name>
<evidence type="ECO:0000313" key="4">
    <source>
        <dbReference type="Proteomes" id="UP001195769"/>
    </source>
</evidence>
<feature type="region of interest" description="Disordered" evidence="1">
    <location>
        <begin position="127"/>
        <end position="205"/>
    </location>
</feature>
<keyword evidence="2" id="KW-0732">Signal</keyword>
<keyword evidence="4" id="KW-1185">Reference proteome</keyword>
<accession>A0AAD4HJ74</accession>
<dbReference type="EMBL" id="JABBWK010000041">
    <property type="protein sequence ID" value="KAG1898151.1"/>
    <property type="molecule type" value="Genomic_DNA"/>
</dbReference>
<gene>
    <name evidence="3" type="ORF">F5891DRAFT_1112130</name>
</gene>
<dbReference type="AlphaFoldDB" id="A0AAD4HJ74"/>
<dbReference type="Proteomes" id="UP001195769">
    <property type="component" value="Unassembled WGS sequence"/>
</dbReference>
<reference evidence="3" key="1">
    <citation type="journal article" date="2020" name="New Phytol.">
        <title>Comparative genomics reveals dynamic genome evolution in host specialist ectomycorrhizal fungi.</title>
        <authorList>
            <person name="Lofgren L.A."/>
            <person name="Nguyen N.H."/>
            <person name="Vilgalys R."/>
            <person name="Ruytinx J."/>
            <person name="Liao H.L."/>
            <person name="Branco S."/>
            <person name="Kuo A."/>
            <person name="LaButti K."/>
            <person name="Lipzen A."/>
            <person name="Andreopoulos W."/>
            <person name="Pangilinan J."/>
            <person name="Riley R."/>
            <person name="Hundley H."/>
            <person name="Na H."/>
            <person name="Barry K."/>
            <person name="Grigoriev I.V."/>
            <person name="Stajich J.E."/>
            <person name="Kennedy P.G."/>
        </authorList>
    </citation>
    <scope>NUCLEOTIDE SEQUENCE</scope>
    <source>
        <strain evidence="3">FC203</strain>
    </source>
</reference>
<feature type="signal peptide" evidence="2">
    <location>
        <begin position="1"/>
        <end position="21"/>
    </location>
</feature>
<dbReference type="RefSeq" id="XP_041223727.1">
    <property type="nucleotide sequence ID" value="XM_041363734.1"/>
</dbReference>
<protein>
    <submittedName>
        <fullName evidence="3">Uncharacterized protein</fullName>
    </submittedName>
</protein>
<proteinExistence type="predicted"/>
<sequence>MMFALTTLLFAISSLISLVLSLPLNLRDVVDPPITSPTADTVWQVGEKQLVTWSTDDLSPNVTNPVGMLVLGYMYNNSENLMLSSPLATNINYADGQALITVPDVETREDYIVVLFGDSGNASPEFTIINDSSSSSAPAPSTYSTSDQSATPLSSASPTTEALSGTPLSTPVKLTPTTSGITPTTGASKPTSSSGTTSVVTSSVAPTQTTLTGTAWRNHASGASIILALVSLLYIL</sequence>
<comment type="caution">
    <text evidence="3">The sequence shown here is derived from an EMBL/GenBank/DDBJ whole genome shotgun (WGS) entry which is preliminary data.</text>
</comment>
<evidence type="ECO:0000313" key="3">
    <source>
        <dbReference type="EMBL" id="KAG1898151.1"/>
    </source>
</evidence>
<feature type="chain" id="PRO_5042090679" evidence="2">
    <location>
        <begin position="22"/>
        <end position="236"/>
    </location>
</feature>
<dbReference type="GeneID" id="64658032"/>
<evidence type="ECO:0000256" key="2">
    <source>
        <dbReference type="SAM" id="SignalP"/>
    </source>
</evidence>